<dbReference type="EMBL" id="JAGTJS010000002">
    <property type="protein sequence ID" value="KAH7274561.1"/>
    <property type="molecule type" value="Genomic_DNA"/>
</dbReference>
<name>A0A9P9L5I4_FUSSL</name>
<organism evidence="2 3">
    <name type="scientific">Fusarium solani</name>
    <name type="common">Filamentous fungus</name>
    <dbReference type="NCBI Taxonomy" id="169388"/>
    <lineage>
        <taxon>Eukaryota</taxon>
        <taxon>Fungi</taxon>
        <taxon>Dikarya</taxon>
        <taxon>Ascomycota</taxon>
        <taxon>Pezizomycotina</taxon>
        <taxon>Sordariomycetes</taxon>
        <taxon>Hypocreomycetidae</taxon>
        <taxon>Hypocreales</taxon>
        <taxon>Nectriaceae</taxon>
        <taxon>Fusarium</taxon>
        <taxon>Fusarium solani species complex</taxon>
    </lineage>
</organism>
<gene>
    <name evidence="2" type="ORF">B0J15DRAFT_480127</name>
</gene>
<reference evidence="2" key="1">
    <citation type="journal article" date="2021" name="Nat. Commun.">
        <title>Genetic determinants of endophytism in the Arabidopsis root mycobiome.</title>
        <authorList>
            <person name="Mesny F."/>
            <person name="Miyauchi S."/>
            <person name="Thiergart T."/>
            <person name="Pickel B."/>
            <person name="Atanasova L."/>
            <person name="Karlsson M."/>
            <person name="Huettel B."/>
            <person name="Barry K.W."/>
            <person name="Haridas S."/>
            <person name="Chen C."/>
            <person name="Bauer D."/>
            <person name="Andreopoulos W."/>
            <person name="Pangilinan J."/>
            <person name="LaButti K."/>
            <person name="Riley R."/>
            <person name="Lipzen A."/>
            <person name="Clum A."/>
            <person name="Drula E."/>
            <person name="Henrissat B."/>
            <person name="Kohler A."/>
            <person name="Grigoriev I.V."/>
            <person name="Martin F.M."/>
            <person name="Hacquard S."/>
        </authorList>
    </citation>
    <scope>NUCLEOTIDE SEQUENCE</scope>
    <source>
        <strain evidence="2">FSSC 5 MPI-SDFR-AT-0091</strain>
    </source>
</reference>
<keyword evidence="3" id="KW-1185">Reference proteome</keyword>
<dbReference type="Proteomes" id="UP000736672">
    <property type="component" value="Unassembled WGS sequence"/>
</dbReference>
<evidence type="ECO:0000313" key="3">
    <source>
        <dbReference type="Proteomes" id="UP000736672"/>
    </source>
</evidence>
<protein>
    <submittedName>
        <fullName evidence="2">Uncharacterized protein</fullName>
    </submittedName>
</protein>
<dbReference type="AlphaFoldDB" id="A0A9P9L5I4"/>
<comment type="caution">
    <text evidence="2">The sequence shown here is derived from an EMBL/GenBank/DDBJ whole genome shotgun (WGS) entry which is preliminary data.</text>
</comment>
<accession>A0A9P9L5I4</accession>
<evidence type="ECO:0000313" key="2">
    <source>
        <dbReference type="EMBL" id="KAH7274561.1"/>
    </source>
</evidence>
<proteinExistence type="predicted"/>
<sequence length="224" mass="25315">MCLSDSQAPRRPRVSSMAEVGVVETSPPARRCAKVGIRGGGGPRRASRTAACHSEDPLYKTRYLWREASMRDRGWAAEADAHMQIYRHRGQRFVWALFQRRRWPFQEWAQPPKTQMRLRLANSETGTVQDRPSRPTEDCPLGNGNNTDQNEQERDSLIIDPQCDLGWTRTVPRWGELRARHLLGGGGRPMPLSPSLAEAQDSVRDRCPGKPGWLTKKLDGCSDV</sequence>
<feature type="region of interest" description="Disordered" evidence="1">
    <location>
        <begin position="1"/>
        <end position="20"/>
    </location>
</feature>
<evidence type="ECO:0000256" key="1">
    <source>
        <dbReference type="SAM" id="MobiDB-lite"/>
    </source>
</evidence>
<feature type="region of interest" description="Disordered" evidence="1">
    <location>
        <begin position="122"/>
        <end position="153"/>
    </location>
</feature>